<organism evidence="1 2">
    <name type="scientific">Dentiscutata erythropus</name>
    <dbReference type="NCBI Taxonomy" id="1348616"/>
    <lineage>
        <taxon>Eukaryota</taxon>
        <taxon>Fungi</taxon>
        <taxon>Fungi incertae sedis</taxon>
        <taxon>Mucoromycota</taxon>
        <taxon>Glomeromycotina</taxon>
        <taxon>Glomeromycetes</taxon>
        <taxon>Diversisporales</taxon>
        <taxon>Gigasporaceae</taxon>
        <taxon>Dentiscutata</taxon>
    </lineage>
</organism>
<dbReference type="OrthoDB" id="2306752at2759"/>
<proteinExistence type="predicted"/>
<reference evidence="1" key="1">
    <citation type="submission" date="2021-06" db="EMBL/GenBank/DDBJ databases">
        <authorList>
            <person name="Kallberg Y."/>
            <person name="Tangrot J."/>
            <person name="Rosling A."/>
        </authorList>
    </citation>
    <scope>NUCLEOTIDE SEQUENCE</scope>
    <source>
        <strain evidence="1">MA453B</strain>
    </source>
</reference>
<comment type="caution">
    <text evidence="1">The sequence shown here is derived from an EMBL/GenBank/DDBJ whole genome shotgun (WGS) entry which is preliminary data.</text>
</comment>
<protein>
    <submittedName>
        <fullName evidence="1">25444_t:CDS:1</fullName>
    </submittedName>
</protein>
<dbReference type="Proteomes" id="UP000789405">
    <property type="component" value="Unassembled WGS sequence"/>
</dbReference>
<accession>A0A9N9GLY2</accession>
<sequence>MEEYNEKILLNNSFQKGSSQLNIIKHFSENYSILYDDDSKKVVAVYFEAYGWHCYADKAITNLDNVSYISLHIYIPIYRDLFSDTMIERYSILTHHLVSNIIYHIGTTGISIENNILKLVGEEKQYFNYFSQEKIIRMIVEQI</sequence>
<dbReference type="EMBL" id="CAJVPY010004149">
    <property type="protein sequence ID" value="CAG8611391.1"/>
    <property type="molecule type" value="Genomic_DNA"/>
</dbReference>
<evidence type="ECO:0000313" key="2">
    <source>
        <dbReference type="Proteomes" id="UP000789405"/>
    </source>
</evidence>
<evidence type="ECO:0000313" key="1">
    <source>
        <dbReference type="EMBL" id="CAG8611391.1"/>
    </source>
</evidence>
<name>A0A9N9GLY2_9GLOM</name>
<gene>
    <name evidence="1" type="ORF">DERYTH_LOCUS8157</name>
</gene>
<dbReference type="AlphaFoldDB" id="A0A9N9GLY2"/>
<keyword evidence="2" id="KW-1185">Reference proteome</keyword>